<keyword evidence="3" id="KW-0733">Signal recognition particle</keyword>
<evidence type="ECO:0000256" key="4">
    <source>
        <dbReference type="ARBA" id="ARBA00023274"/>
    </source>
</evidence>
<dbReference type="RefSeq" id="XP_005706009.1">
    <property type="nucleotide sequence ID" value="XM_005705952.1"/>
</dbReference>
<proteinExistence type="predicted"/>
<evidence type="ECO:0000256" key="2">
    <source>
        <dbReference type="ARBA" id="ARBA00022490"/>
    </source>
</evidence>
<evidence type="ECO:0000256" key="3">
    <source>
        <dbReference type="ARBA" id="ARBA00023135"/>
    </source>
</evidence>
<organism evidence="6 7">
    <name type="scientific">Galdieria sulphuraria</name>
    <name type="common">Red alga</name>
    <dbReference type="NCBI Taxonomy" id="130081"/>
    <lineage>
        <taxon>Eukaryota</taxon>
        <taxon>Rhodophyta</taxon>
        <taxon>Bangiophyceae</taxon>
        <taxon>Galdieriales</taxon>
        <taxon>Galdieriaceae</taxon>
        <taxon>Galdieria</taxon>
    </lineage>
</organism>
<sequence length="143" mass="16583">MFAEDYDDQKTTPSYAKRWICIYPVYIDASCSLFQGRKISKHLCSDTPSAEEIAKSCEQLGFETLLESDKKHPRDNFRKGRIRVHLFNEQHKSLVSVIETRKQLLTKVSQCILEQRLKHGYKGNKTTMDDKTGQKGKNRAKRS</sequence>
<dbReference type="PANTHER" id="PTHR17453">
    <property type="entry name" value="SIGNAL RECOGNITION PARTICLE 19 KD PROTEIN"/>
    <property type="match status" value="1"/>
</dbReference>
<feature type="compositionally biased region" description="Basic residues" evidence="5">
    <location>
        <begin position="134"/>
        <end position="143"/>
    </location>
</feature>
<keyword evidence="4" id="KW-0687">Ribonucleoprotein</keyword>
<comment type="subcellular location">
    <subcellularLocation>
        <location evidence="1">Cytoplasm</location>
    </subcellularLocation>
</comment>
<dbReference type="InterPro" id="IPR002778">
    <property type="entry name" value="Signal_recog_particle_SRP19"/>
</dbReference>
<evidence type="ECO:0000313" key="6">
    <source>
        <dbReference type="EMBL" id="EME29489.1"/>
    </source>
</evidence>
<name>M2Y0Z9_GALSU</name>
<evidence type="ECO:0000313" key="7">
    <source>
        <dbReference type="Proteomes" id="UP000030680"/>
    </source>
</evidence>
<dbReference type="AlphaFoldDB" id="M2Y0Z9"/>
<keyword evidence="7" id="KW-1185">Reference proteome</keyword>
<dbReference type="GO" id="GO:0006617">
    <property type="term" value="P:SRP-dependent cotranslational protein targeting to membrane, signal sequence recognition"/>
    <property type="evidence" value="ECO:0007669"/>
    <property type="project" value="TreeGrafter"/>
</dbReference>
<keyword evidence="2" id="KW-0963">Cytoplasm</keyword>
<dbReference type="GO" id="GO:0008312">
    <property type="term" value="F:7S RNA binding"/>
    <property type="evidence" value="ECO:0007669"/>
    <property type="project" value="InterPro"/>
</dbReference>
<dbReference type="EMBL" id="KB454508">
    <property type="protein sequence ID" value="EME29489.1"/>
    <property type="molecule type" value="Genomic_DNA"/>
</dbReference>
<dbReference type="Pfam" id="PF01922">
    <property type="entry name" value="SRP19"/>
    <property type="match status" value="1"/>
</dbReference>
<gene>
    <name evidence="6" type="ORF">Gasu_31290</name>
</gene>
<dbReference type="GeneID" id="17088280"/>
<dbReference type="Gramene" id="EME29489">
    <property type="protein sequence ID" value="EME29489"/>
    <property type="gene ID" value="Gasu_31290"/>
</dbReference>
<dbReference type="STRING" id="130081.M2Y0Z9"/>
<dbReference type="Gene3D" id="3.30.56.30">
    <property type="entry name" value="Signal recognition particle, SRP19-like subunit"/>
    <property type="match status" value="1"/>
</dbReference>
<dbReference type="PANTHER" id="PTHR17453:SF0">
    <property type="entry name" value="SIGNAL RECOGNITION PARTICLE 19 KDA PROTEIN"/>
    <property type="match status" value="1"/>
</dbReference>
<dbReference type="eggNOG" id="KOG3198">
    <property type="taxonomic scope" value="Eukaryota"/>
</dbReference>
<evidence type="ECO:0000256" key="1">
    <source>
        <dbReference type="ARBA" id="ARBA00004496"/>
    </source>
</evidence>
<dbReference type="Proteomes" id="UP000030680">
    <property type="component" value="Unassembled WGS sequence"/>
</dbReference>
<dbReference type="GO" id="GO:0005786">
    <property type="term" value="C:signal recognition particle, endoplasmic reticulum targeting"/>
    <property type="evidence" value="ECO:0007669"/>
    <property type="project" value="UniProtKB-KW"/>
</dbReference>
<protein>
    <submittedName>
        <fullName evidence="6">Signal recognition particle subunit SRP19 isoform 1</fullName>
    </submittedName>
</protein>
<evidence type="ECO:0000256" key="5">
    <source>
        <dbReference type="SAM" id="MobiDB-lite"/>
    </source>
</evidence>
<reference evidence="7" key="1">
    <citation type="journal article" date="2013" name="Science">
        <title>Gene transfer from bacteria and archaea facilitated evolution of an extremophilic eukaryote.</title>
        <authorList>
            <person name="Schonknecht G."/>
            <person name="Chen W.H."/>
            <person name="Ternes C.M."/>
            <person name="Barbier G.G."/>
            <person name="Shrestha R.P."/>
            <person name="Stanke M."/>
            <person name="Brautigam A."/>
            <person name="Baker B.J."/>
            <person name="Banfield J.F."/>
            <person name="Garavito R.M."/>
            <person name="Carr K."/>
            <person name="Wilkerson C."/>
            <person name="Rensing S.A."/>
            <person name="Gagneul D."/>
            <person name="Dickenson N.E."/>
            <person name="Oesterhelt C."/>
            <person name="Lercher M.J."/>
            <person name="Weber A.P."/>
        </authorList>
    </citation>
    <scope>NUCLEOTIDE SEQUENCE [LARGE SCALE GENOMIC DNA]</scope>
    <source>
        <strain evidence="7">074W</strain>
    </source>
</reference>
<feature type="region of interest" description="Disordered" evidence="5">
    <location>
        <begin position="122"/>
        <end position="143"/>
    </location>
</feature>
<accession>M2Y0Z9</accession>
<dbReference type="InterPro" id="IPR036521">
    <property type="entry name" value="SRP19-like_sf"/>
</dbReference>
<dbReference type="SUPFAM" id="SSF69695">
    <property type="entry name" value="SRP19"/>
    <property type="match status" value="1"/>
</dbReference>
<dbReference type="OrthoDB" id="2190947at2759"/>